<reference evidence="1 2" key="1">
    <citation type="submission" date="2021-06" db="EMBL/GenBank/DDBJ databases">
        <title>Caerostris extrusa draft genome.</title>
        <authorList>
            <person name="Kono N."/>
            <person name="Arakawa K."/>
        </authorList>
    </citation>
    <scope>NUCLEOTIDE SEQUENCE [LARGE SCALE GENOMIC DNA]</scope>
</reference>
<evidence type="ECO:0000313" key="1">
    <source>
        <dbReference type="EMBL" id="GIY09432.1"/>
    </source>
</evidence>
<evidence type="ECO:0000313" key="2">
    <source>
        <dbReference type="Proteomes" id="UP001054945"/>
    </source>
</evidence>
<comment type="caution">
    <text evidence="1">The sequence shown here is derived from an EMBL/GenBank/DDBJ whole genome shotgun (WGS) entry which is preliminary data.</text>
</comment>
<protein>
    <submittedName>
        <fullName evidence="1">Uncharacterized protein</fullName>
    </submittedName>
</protein>
<dbReference type="Proteomes" id="UP001054945">
    <property type="component" value="Unassembled WGS sequence"/>
</dbReference>
<name>A0AAV4QMP4_CAEEX</name>
<keyword evidence="2" id="KW-1185">Reference proteome</keyword>
<gene>
    <name evidence="1" type="ORF">CEXT_740991</name>
</gene>
<accession>A0AAV4QMP4</accession>
<dbReference type="EMBL" id="BPLR01006379">
    <property type="protein sequence ID" value="GIY09432.1"/>
    <property type="molecule type" value="Genomic_DNA"/>
</dbReference>
<proteinExistence type="predicted"/>
<dbReference type="AlphaFoldDB" id="A0AAV4QMP4"/>
<organism evidence="1 2">
    <name type="scientific">Caerostris extrusa</name>
    <name type="common">Bark spider</name>
    <name type="synonym">Caerostris bankana</name>
    <dbReference type="NCBI Taxonomy" id="172846"/>
    <lineage>
        <taxon>Eukaryota</taxon>
        <taxon>Metazoa</taxon>
        <taxon>Ecdysozoa</taxon>
        <taxon>Arthropoda</taxon>
        <taxon>Chelicerata</taxon>
        <taxon>Arachnida</taxon>
        <taxon>Araneae</taxon>
        <taxon>Araneomorphae</taxon>
        <taxon>Entelegynae</taxon>
        <taxon>Araneoidea</taxon>
        <taxon>Araneidae</taxon>
        <taxon>Caerostris</taxon>
    </lineage>
</organism>
<sequence length="82" mass="9302">MVKEAYQVSKHKITSDYGPKSTLLIKTCNRTVDIARNPNPGAGSSWTSTIFPNKSYFWFSPIQPAIIRTFFDCQWVVGDIMV</sequence>